<protein>
    <recommendedName>
        <fullName evidence="3">SbsA Ig-like domain-containing protein</fullName>
    </recommendedName>
</protein>
<dbReference type="Proteomes" id="UP001523262">
    <property type="component" value="Unassembled WGS sequence"/>
</dbReference>
<organism evidence="1 2">
    <name type="scientific">Neobacillus pocheonensis</name>
    <dbReference type="NCBI Taxonomy" id="363869"/>
    <lineage>
        <taxon>Bacteria</taxon>
        <taxon>Bacillati</taxon>
        <taxon>Bacillota</taxon>
        <taxon>Bacilli</taxon>
        <taxon>Bacillales</taxon>
        <taxon>Bacillaceae</taxon>
        <taxon>Neobacillus</taxon>
    </lineage>
</organism>
<comment type="caution">
    <text evidence="1">The sequence shown here is derived from an EMBL/GenBank/DDBJ whole genome shotgun (WGS) entry which is preliminary data.</text>
</comment>
<evidence type="ECO:0000313" key="2">
    <source>
        <dbReference type="Proteomes" id="UP001523262"/>
    </source>
</evidence>
<keyword evidence="2" id="KW-1185">Reference proteome</keyword>
<sequence>MATTLGEALKEKKLSYQVMNSQNNDVPIYPNIPINKVWEFDFDKTLRDTTVNANTVKVLDQNNKEVPIVINLLNANKKLSISPPKGDYGKDVTYHLMVSKDIKYSDGSNITNPQDFEFITQRDEVEKGTLRKGIVFVKQSQILGIKDDTITLDKSVKKDLRKGDILIIPTKKNPQGKAIKVDKVQQNDQSYTATAIQPHFAELFRILISIKHTK</sequence>
<accession>A0ABT0WGR2</accession>
<proteinExistence type="predicted"/>
<evidence type="ECO:0000313" key="1">
    <source>
        <dbReference type="EMBL" id="MCM2535205.1"/>
    </source>
</evidence>
<gene>
    <name evidence="1" type="ORF">NDK43_26195</name>
</gene>
<dbReference type="EMBL" id="JAMQCR010000002">
    <property type="protein sequence ID" value="MCM2535205.1"/>
    <property type="molecule type" value="Genomic_DNA"/>
</dbReference>
<evidence type="ECO:0008006" key="3">
    <source>
        <dbReference type="Google" id="ProtNLM"/>
    </source>
</evidence>
<name>A0ABT0WGR2_9BACI</name>
<reference evidence="1 2" key="1">
    <citation type="submission" date="2022-06" db="EMBL/GenBank/DDBJ databases">
        <authorList>
            <person name="Jeon C.O."/>
        </authorList>
    </citation>
    <scope>NUCLEOTIDE SEQUENCE [LARGE SCALE GENOMIC DNA]</scope>
    <source>
        <strain evidence="1 2">KCTC 13943</strain>
    </source>
</reference>